<evidence type="ECO:0000313" key="12">
    <source>
        <dbReference type="EMBL" id="MFD1815222.1"/>
    </source>
</evidence>
<sequence>MDDTESPGEPAAAQDEPSSATQAATPTSRAPQEMSAPAESARTTGRRSRSQRSRTTVRRRIGGGLVEVPAVSSPDPATAVMADPVVLVDKRYCWKCATPVGRGGTGDTTGTCPSCGAGFDFTPRLTKGDIVAAQYEVQGCIAHGGLGWIYLAVDRNVSDRWVVLKGLLHSGDSEAQAVALAERQFLAEVEHPSIVKIFNFVEHPQSDGSTVGFIVMEYVGGHSLRDLLRTRPHHDRLPVEQAAAYVLEILPALDHLHSIGLAYNDLKPENIMITDDQVKLIDLGAVAGLEDFGYLFGTPGYQAPEILRTGPTVASDIYTIGRTLAVLCLNLPSEKGRYRTGIPLPEDAPLLAEHESLYRFLLRATDPEPERRFANTATAASQLTGVLREVLAKQTGEERPGPSEVFSPARTVFGTDWAVRGTDVYVDGRRHDGVMTARDVVAALAVPLTDPSDPSSGQIDAMVHAEPEQTLDAIRRARAKGLDRAVDGHPGFTVEIALAEARALLDLGDPEAAGGILDAVALPKGGNWRVDWYRGMVALLDGEYESAMTCFDATLAALPGEIAPKLALAATAELILQDWHTDDREQWRAFAEKYYRVVWRTDHGSVSAAFGLSRQLADSGDIGGAVAALDQVPATSRLFATARMTAALTRLSGVPIAELDESALRDAARRVEALPTEEGRVPQMRATVLGTALDWVRSGRTADPARGLFLGVPFTEPGLRSGTEAALRTLARNASDPRHRYELVDLANRVRPRTWW</sequence>
<feature type="compositionally biased region" description="Basic residues" evidence="10">
    <location>
        <begin position="44"/>
        <end position="61"/>
    </location>
</feature>
<name>A0ABW4PA73_9NOCA</name>
<keyword evidence="5" id="KW-0547">Nucleotide-binding</keyword>
<dbReference type="Proteomes" id="UP001597286">
    <property type="component" value="Unassembled WGS sequence"/>
</dbReference>
<keyword evidence="7" id="KW-0067">ATP-binding</keyword>
<dbReference type="Pfam" id="PF00069">
    <property type="entry name" value="Pkinase"/>
    <property type="match status" value="1"/>
</dbReference>
<evidence type="ECO:0000256" key="9">
    <source>
        <dbReference type="ARBA" id="ARBA00048679"/>
    </source>
</evidence>
<dbReference type="Pfam" id="PF16918">
    <property type="entry name" value="PknG_TPR"/>
    <property type="match status" value="1"/>
</dbReference>
<dbReference type="Pfam" id="PF16919">
    <property type="entry name" value="PknG_rubred"/>
    <property type="match status" value="1"/>
</dbReference>
<dbReference type="InterPro" id="IPR011990">
    <property type="entry name" value="TPR-like_helical_dom_sf"/>
</dbReference>
<dbReference type="PROSITE" id="PS50011">
    <property type="entry name" value="PROTEIN_KINASE_DOM"/>
    <property type="match status" value="1"/>
</dbReference>
<organism evidence="12 13">
    <name type="scientific">Rhodococcus gannanensis</name>
    <dbReference type="NCBI Taxonomy" id="1960308"/>
    <lineage>
        <taxon>Bacteria</taxon>
        <taxon>Bacillati</taxon>
        <taxon>Actinomycetota</taxon>
        <taxon>Actinomycetes</taxon>
        <taxon>Mycobacteriales</taxon>
        <taxon>Nocardiaceae</taxon>
        <taxon>Rhodococcus</taxon>
    </lineage>
</organism>
<dbReference type="InterPro" id="IPR000719">
    <property type="entry name" value="Prot_kinase_dom"/>
</dbReference>
<reference evidence="13" key="1">
    <citation type="journal article" date="2019" name="Int. J. Syst. Evol. Microbiol.">
        <title>The Global Catalogue of Microorganisms (GCM) 10K type strain sequencing project: providing services to taxonomists for standard genome sequencing and annotation.</title>
        <authorList>
            <consortium name="The Broad Institute Genomics Platform"/>
            <consortium name="The Broad Institute Genome Sequencing Center for Infectious Disease"/>
            <person name="Wu L."/>
            <person name="Ma J."/>
        </authorList>
    </citation>
    <scope>NUCLEOTIDE SEQUENCE [LARGE SCALE GENOMIC DNA]</scope>
    <source>
        <strain evidence="13">DT72</strain>
    </source>
</reference>
<keyword evidence="3" id="KW-0723">Serine/threonine-protein kinase</keyword>
<dbReference type="InterPro" id="IPR008271">
    <property type="entry name" value="Ser/Thr_kinase_AS"/>
</dbReference>
<dbReference type="EC" id="2.7.11.1" evidence="1"/>
<dbReference type="Gene3D" id="3.30.200.20">
    <property type="entry name" value="Phosphorylase Kinase, domain 1"/>
    <property type="match status" value="1"/>
</dbReference>
<dbReference type="PROSITE" id="PS00108">
    <property type="entry name" value="PROTEIN_KINASE_ST"/>
    <property type="match status" value="1"/>
</dbReference>
<dbReference type="PANTHER" id="PTHR24363">
    <property type="entry name" value="SERINE/THREONINE PROTEIN KINASE"/>
    <property type="match status" value="1"/>
</dbReference>
<dbReference type="SMART" id="SM00220">
    <property type="entry name" value="S_TKc"/>
    <property type="match status" value="1"/>
</dbReference>
<dbReference type="PANTHER" id="PTHR24363:SF0">
    <property type="entry name" value="SERINE_THREONINE KINASE LIKE DOMAIN CONTAINING 1"/>
    <property type="match status" value="1"/>
</dbReference>
<comment type="catalytic activity">
    <reaction evidence="9">
        <text>L-seryl-[protein] + ATP = O-phospho-L-seryl-[protein] + ADP + H(+)</text>
        <dbReference type="Rhea" id="RHEA:17989"/>
        <dbReference type="Rhea" id="RHEA-COMP:9863"/>
        <dbReference type="Rhea" id="RHEA-COMP:11604"/>
        <dbReference type="ChEBI" id="CHEBI:15378"/>
        <dbReference type="ChEBI" id="CHEBI:29999"/>
        <dbReference type="ChEBI" id="CHEBI:30616"/>
        <dbReference type="ChEBI" id="CHEBI:83421"/>
        <dbReference type="ChEBI" id="CHEBI:456216"/>
        <dbReference type="EC" id="2.7.11.1"/>
    </reaction>
</comment>
<keyword evidence="13" id="KW-1185">Reference proteome</keyword>
<feature type="region of interest" description="Disordered" evidence="10">
    <location>
        <begin position="1"/>
        <end position="61"/>
    </location>
</feature>
<proteinExistence type="predicted"/>
<evidence type="ECO:0000256" key="7">
    <source>
        <dbReference type="ARBA" id="ARBA00022840"/>
    </source>
</evidence>
<comment type="catalytic activity">
    <reaction evidence="8">
        <text>L-threonyl-[protein] + ATP = O-phospho-L-threonyl-[protein] + ADP + H(+)</text>
        <dbReference type="Rhea" id="RHEA:46608"/>
        <dbReference type="Rhea" id="RHEA-COMP:11060"/>
        <dbReference type="Rhea" id="RHEA-COMP:11605"/>
        <dbReference type="ChEBI" id="CHEBI:15378"/>
        <dbReference type="ChEBI" id="CHEBI:30013"/>
        <dbReference type="ChEBI" id="CHEBI:30616"/>
        <dbReference type="ChEBI" id="CHEBI:61977"/>
        <dbReference type="ChEBI" id="CHEBI:456216"/>
        <dbReference type="EC" id="2.7.11.1"/>
    </reaction>
</comment>
<dbReference type="Gene3D" id="1.10.510.10">
    <property type="entry name" value="Transferase(Phosphotransferase) domain 1"/>
    <property type="match status" value="1"/>
</dbReference>
<dbReference type="InterPro" id="IPR031636">
    <property type="entry name" value="PknG_TPR"/>
</dbReference>
<dbReference type="Gene3D" id="1.25.40.10">
    <property type="entry name" value="Tetratricopeptide repeat domain"/>
    <property type="match status" value="2"/>
</dbReference>
<evidence type="ECO:0000256" key="1">
    <source>
        <dbReference type="ARBA" id="ARBA00012513"/>
    </source>
</evidence>
<dbReference type="InterPro" id="IPR011009">
    <property type="entry name" value="Kinase-like_dom_sf"/>
</dbReference>
<protein>
    <recommendedName>
        <fullName evidence="2">Serine/threonine-protein kinase PknG</fullName>
        <ecNumber evidence="1">2.7.11.1</ecNumber>
    </recommendedName>
</protein>
<dbReference type="CDD" id="cd14014">
    <property type="entry name" value="STKc_PknB_like"/>
    <property type="match status" value="1"/>
</dbReference>
<gene>
    <name evidence="12" type="ORF">ACFSJG_23635</name>
</gene>
<dbReference type="RefSeq" id="WP_378487660.1">
    <property type="nucleotide sequence ID" value="NZ_JBHUFB010000020.1"/>
</dbReference>
<evidence type="ECO:0000256" key="3">
    <source>
        <dbReference type="ARBA" id="ARBA00022527"/>
    </source>
</evidence>
<keyword evidence="6" id="KW-0418">Kinase</keyword>
<dbReference type="EMBL" id="JBHUFB010000020">
    <property type="protein sequence ID" value="MFD1815222.1"/>
    <property type="molecule type" value="Genomic_DNA"/>
</dbReference>
<dbReference type="InterPro" id="IPR031634">
    <property type="entry name" value="PknG_rubred"/>
</dbReference>
<dbReference type="SUPFAM" id="SSF48452">
    <property type="entry name" value="TPR-like"/>
    <property type="match status" value="1"/>
</dbReference>
<evidence type="ECO:0000256" key="6">
    <source>
        <dbReference type="ARBA" id="ARBA00022777"/>
    </source>
</evidence>
<evidence type="ECO:0000313" key="13">
    <source>
        <dbReference type="Proteomes" id="UP001597286"/>
    </source>
</evidence>
<feature type="domain" description="Protein kinase" evidence="11">
    <location>
        <begin position="135"/>
        <end position="413"/>
    </location>
</feature>
<dbReference type="SUPFAM" id="SSF56112">
    <property type="entry name" value="Protein kinase-like (PK-like)"/>
    <property type="match status" value="1"/>
</dbReference>
<keyword evidence="4" id="KW-0808">Transferase</keyword>
<evidence type="ECO:0000256" key="10">
    <source>
        <dbReference type="SAM" id="MobiDB-lite"/>
    </source>
</evidence>
<evidence type="ECO:0000256" key="8">
    <source>
        <dbReference type="ARBA" id="ARBA00047899"/>
    </source>
</evidence>
<evidence type="ECO:0000256" key="4">
    <source>
        <dbReference type="ARBA" id="ARBA00022679"/>
    </source>
</evidence>
<evidence type="ECO:0000256" key="2">
    <source>
        <dbReference type="ARBA" id="ARBA00014676"/>
    </source>
</evidence>
<evidence type="ECO:0000256" key="5">
    <source>
        <dbReference type="ARBA" id="ARBA00022741"/>
    </source>
</evidence>
<comment type="caution">
    <text evidence="12">The sequence shown here is derived from an EMBL/GenBank/DDBJ whole genome shotgun (WGS) entry which is preliminary data.</text>
</comment>
<accession>A0ABW4PA73</accession>
<feature type="compositionally biased region" description="Polar residues" evidence="10">
    <location>
        <begin position="16"/>
        <end position="30"/>
    </location>
</feature>
<evidence type="ECO:0000259" key="11">
    <source>
        <dbReference type="PROSITE" id="PS50011"/>
    </source>
</evidence>